<name>A0A9N9C7X8_FUNMO</name>
<dbReference type="Proteomes" id="UP000789375">
    <property type="component" value="Unassembled WGS sequence"/>
</dbReference>
<feature type="region of interest" description="Disordered" evidence="2">
    <location>
        <begin position="155"/>
        <end position="187"/>
    </location>
</feature>
<feature type="compositionally biased region" description="Basic and acidic residues" evidence="2">
    <location>
        <begin position="167"/>
        <end position="179"/>
    </location>
</feature>
<evidence type="ECO:0000256" key="2">
    <source>
        <dbReference type="SAM" id="MobiDB-lite"/>
    </source>
</evidence>
<proteinExistence type="predicted"/>
<reference evidence="3" key="1">
    <citation type="submission" date="2021-06" db="EMBL/GenBank/DDBJ databases">
        <authorList>
            <person name="Kallberg Y."/>
            <person name="Tangrot J."/>
            <person name="Rosling A."/>
        </authorList>
    </citation>
    <scope>NUCLEOTIDE SEQUENCE</scope>
    <source>
        <strain evidence="3">87-6 pot B 2015</strain>
    </source>
</reference>
<evidence type="ECO:0000256" key="1">
    <source>
        <dbReference type="SAM" id="Coils"/>
    </source>
</evidence>
<accession>A0A9N9C7X8</accession>
<evidence type="ECO:0000313" key="4">
    <source>
        <dbReference type="Proteomes" id="UP000789375"/>
    </source>
</evidence>
<sequence>MSKQNKVPEDVWEILQHKDFSVQSQNGMVLSTWNEYFLQNNSGMRTIKASHDSLQAELNLLIQNGDKRIKEVKKVISIQGELKVICATSCSDGVGKKSVWSPEKSVMHLPPPPQRPAEVKPVVKRSVKQNEEAIKELRNENVLLNNRIDVLEKTISRGEYDDPASEESMRESKKQKLDDEVNYDWYK</sequence>
<gene>
    <name evidence="3" type="ORF">FMOSSE_LOCUS8613</name>
</gene>
<dbReference type="EMBL" id="CAJVPP010002273">
    <property type="protein sequence ID" value="CAG8594418.1"/>
    <property type="molecule type" value="Genomic_DNA"/>
</dbReference>
<keyword evidence="4" id="KW-1185">Reference proteome</keyword>
<protein>
    <submittedName>
        <fullName evidence="3">8066_t:CDS:1</fullName>
    </submittedName>
</protein>
<organism evidence="3 4">
    <name type="scientific">Funneliformis mosseae</name>
    <name type="common">Endomycorrhizal fungus</name>
    <name type="synonym">Glomus mosseae</name>
    <dbReference type="NCBI Taxonomy" id="27381"/>
    <lineage>
        <taxon>Eukaryota</taxon>
        <taxon>Fungi</taxon>
        <taxon>Fungi incertae sedis</taxon>
        <taxon>Mucoromycota</taxon>
        <taxon>Glomeromycotina</taxon>
        <taxon>Glomeromycetes</taxon>
        <taxon>Glomerales</taxon>
        <taxon>Glomeraceae</taxon>
        <taxon>Funneliformis</taxon>
    </lineage>
</organism>
<feature type="coiled-coil region" evidence="1">
    <location>
        <begin position="127"/>
        <end position="154"/>
    </location>
</feature>
<dbReference type="AlphaFoldDB" id="A0A9N9C7X8"/>
<keyword evidence="1" id="KW-0175">Coiled coil</keyword>
<comment type="caution">
    <text evidence="3">The sequence shown here is derived from an EMBL/GenBank/DDBJ whole genome shotgun (WGS) entry which is preliminary data.</text>
</comment>
<evidence type="ECO:0000313" key="3">
    <source>
        <dbReference type="EMBL" id="CAG8594418.1"/>
    </source>
</evidence>